<feature type="domain" description="Luciferase-like" evidence="5">
    <location>
        <begin position="21"/>
        <end position="339"/>
    </location>
</feature>
<name>A0AAC9KD45_9PROT</name>
<keyword evidence="4 6" id="KW-0503">Monooxygenase</keyword>
<dbReference type="PANTHER" id="PTHR42847:SF4">
    <property type="entry name" value="ALKANESULFONATE MONOOXYGENASE-RELATED"/>
    <property type="match status" value="1"/>
</dbReference>
<keyword evidence="1" id="KW-0285">Flavoprotein</keyword>
<gene>
    <name evidence="6" type="ORF">GbCGDNIH9_0643</name>
</gene>
<dbReference type="Gene3D" id="3.20.20.30">
    <property type="entry name" value="Luciferase-like domain"/>
    <property type="match status" value="1"/>
</dbReference>
<dbReference type="Proteomes" id="UP000182373">
    <property type="component" value="Chromosome"/>
</dbReference>
<organism evidence="6 7">
    <name type="scientific">Granulibacter bethesdensis</name>
    <dbReference type="NCBI Taxonomy" id="364410"/>
    <lineage>
        <taxon>Bacteria</taxon>
        <taxon>Pseudomonadati</taxon>
        <taxon>Pseudomonadota</taxon>
        <taxon>Alphaproteobacteria</taxon>
        <taxon>Acetobacterales</taxon>
        <taxon>Acetobacteraceae</taxon>
        <taxon>Granulibacter</taxon>
    </lineage>
</organism>
<evidence type="ECO:0000256" key="2">
    <source>
        <dbReference type="ARBA" id="ARBA00022643"/>
    </source>
</evidence>
<dbReference type="NCBIfam" id="TIGR04021">
    <property type="entry name" value="LLM_DMSO2_sfnG"/>
    <property type="match status" value="1"/>
</dbReference>
<dbReference type="InterPro" id="IPR024014">
    <property type="entry name" value="DMSO2_SphG"/>
</dbReference>
<evidence type="ECO:0000256" key="1">
    <source>
        <dbReference type="ARBA" id="ARBA00022630"/>
    </source>
</evidence>
<dbReference type="EC" id="1.14.14.5" evidence="6"/>
<evidence type="ECO:0000313" key="6">
    <source>
        <dbReference type="EMBL" id="APH53888.1"/>
    </source>
</evidence>
<evidence type="ECO:0000313" key="7">
    <source>
        <dbReference type="Proteomes" id="UP000182373"/>
    </source>
</evidence>
<sequence length="374" mass="41245">MASILPCMPGAESTTMSQLKFAYWVPNVSGGLVVSKIPQRTHWGIDYNVELARTAEEVGFDYALTQIRFIGSYGAESQHESTTFSAALLGATKKLHVITAILPGPWHPAVVAKIGATADHLFNSRWSVNIVSGWFQGEQEAMGLGWPDHEARYRRSREFIDILKGIWTTDHFSYDGEFYTINDFTLNPKPLSKPHPEIFQGGNSSAAQRNAGAVSDWYFMNGNNPDGLKEQITKVRALAAENGRTVKFAVNAFVIARNSEQEAREELARIVGAADKEAVEAFGTAVKQAGQSSPDGKGMWQDSKFEDLVQYNDGFRTNLIGTPQQIAERILHLKSLGVDLVLTGFLHFQEELKAFGEQVIPLVRALENGQKIAA</sequence>
<evidence type="ECO:0000256" key="4">
    <source>
        <dbReference type="ARBA" id="ARBA00023033"/>
    </source>
</evidence>
<evidence type="ECO:0000256" key="3">
    <source>
        <dbReference type="ARBA" id="ARBA00023002"/>
    </source>
</evidence>
<dbReference type="InterPro" id="IPR036661">
    <property type="entry name" value="Luciferase-like_sf"/>
</dbReference>
<dbReference type="Pfam" id="PF00296">
    <property type="entry name" value="Bac_luciferase"/>
    <property type="match status" value="1"/>
</dbReference>
<keyword evidence="3 6" id="KW-0560">Oxidoreductase</keyword>
<proteinExistence type="predicted"/>
<accession>A0AAC9KD45</accession>
<evidence type="ECO:0000259" key="5">
    <source>
        <dbReference type="Pfam" id="PF00296"/>
    </source>
</evidence>
<protein>
    <submittedName>
        <fullName evidence="6">Alkanesulfonate monooxygenase</fullName>
        <ecNumber evidence="6">1.14.14.5</ecNumber>
    </submittedName>
</protein>
<dbReference type="GO" id="GO:0046306">
    <property type="term" value="P:alkanesulfonate catabolic process"/>
    <property type="evidence" value="ECO:0007669"/>
    <property type="project" value="TreeGrafter"/>
</dbReference>
<dbReference type="GO" id="GO:0008726">
    <property type="term" value="F:alkanesulfonate monooxygenase activity"/>
    <property type="evidence" value="ECO:0007669"/>
    <property type="project" value="UniProtKB-EC"/>
</dbReference>
<dbReference type="EMBL" id="CP018191">
    <property type="protein sequence ID" value="APH53888.1"/>
    <property type="molecule type" value="Genomic_DNA"/>
</dbReference>
<dbReference type="SUPFAM" id="SSF51679">
    <property type="entry name" value="Bacterial luciferase-like"/>
    <property type="match status" value="1"/>
</dbReference>
<keyword evidence="2" id="KW-0288">FMN</keyword>
<dbReference type="AlphaFoldDB" id="A0AAC9KD45"/>
<reference evidence="7" key="1">
    <citation type="submission" date="2016-11" db="EMBL/GenBank/DDBJ databases">
        <title>Comparative genomic and phenotypic analysis of Granulibacter bethesdensis clinical isolates from patients with chronic granulomatous disease.</title>
        <authorList>
            <person name="Zarember K.A."/>
            <person name="Porcella S.F."/>
            <person name="Chu J."/>
            <person name="Ding L."/>
            <person name="Dahlstrom E."/>
            <person name="Barbian K."/>
            <person name="Martens C."/>
            <person name="Sykora L."/>
            <person name="Kramer S."/>
            <person name="Pettinato A.M."/>
            <person name="Hong H."/>
            <person name="Wald G."/>
            <person name="Berg L.J."/>
            <person name="Rogge L.S."/>
            <person name="Greenberg D.E."/>
            <person name="Falcone E.L."/>
            <person name="Neves J.F."/>
            <person name="Simoes M.J."/>
            <person name="Casal M."/>
            <person name="Rodriguez-Lopez F.C."/>
            <person name="Zelazny A."/>
            <person name="Gallin J.I."/>
            <person name="Holland S.M."/>
        </authorList>
    </citation>
    <scope>NUCLEOTIDE SEQUENCE [LARGE SCALE GENOMIC DNA]</scope>
    <source>
        <strain evidence="7">NIH9.1</strain>
    </source>
</reference>
<dbReference type="InterPro" id="IPR011251">
    <property type="entry name" value="Luciferase-like_dom"/>
</dbReference>
<dbReference type="PANTHER" id="PTHR42847">
    <property type="entry name" value="ALKANESULFONATE MONOOXYGENASE"/>
    <property type="match status" value="1"/>
</dbReference>
<dbReference type="CDD" id="cd01094">
    <property type="entry name" value="Alkanesulfonate_monoxygenase"/>
    <property type="match status" value="1"/>
</dbReference>
<dbReference type="InterPro" id="IPR050172">
    <property type="entry name" value="SsuD_RutA_monooxygenase"/>
</dbReference>